<name>A0A437PXL7_9BACT</name>
<dbReference type="GO" id="GO:0005524">
    <property type="term" value="F:ATP binding"/>
    <property type="evidence" value="ECO:0007669"/>
    <property type="project" value="UniProtKB-KW"/>
</dbReference>
<protein>
    <submittedName>
        <fullName evidence="10">ABC transporter ATP-binding protein</fullName>
    </submittedName>
</protein>
<evidence type="ECO:0000256" key="7">
    <source>
        <dbReference type="SAM" id="Phobius"/>
    </source>
</evidence>
<evidence type="ECO:0000259" key="9">
    <source>
        <dbReference type="PROSITE" id="PS50929"/>
    </source>
</evidence>
<comment type="subcellular location">
    <subcellularLocation>
        <location evidence="1">Cell membrane</location>
        <topology evidence="1">Multi-pass membrane protein</topology>
    </subcellularLocation>
</comment>
<evidence type="ECO:0000256" key="6">
    <source>
        <dbReference type="ARBA" id="ARBA00023136"/>
    </source>
</evidence>
<feature type="transmembrane region" description="Helical" evidence="7">
    <location>
        <begin position="21"/>
        <end position="39"/>
    </location>
</feature>
<dbReference type="SUPFAM" id="SSF90123">
    <property type="entry name" value="ABC transporter transmembrane region"/>
    <property type="match status" value="1"/>
</dbReference>
<dbReference type="Proteomes" id="UP000282832">
    <property type="component" value="Unassembled WGS sequence"/>
</dbReference>
<dbReference type="AlphaFoldDB" id="A0A437PXL7"/>
<dbReference type="GO" id="GO:0005886">
    <property type="term" value="C:plasma membrane"/>
    <property type="evidence" value="ECO:0007669"/>
    <property type="project" value="UniProtKB-SubCell"/>
</dbReference>
<dbReference type="PANTHER" id="PTHR43394">
    <property type="entry name" value="ATP-DEPENDENT PERMEASE MDL1, MITOCHONDRIAL"/>
    <property type="match status" value="1"/>
</dbReference>
<accession>A0A437PXL7</accession>
<proteinExistence type="predicted"/>
<evidence type="ECO:0000256" key="2">
    <source>
        <dbReference type="ARBA" id="ARBA00022692"/>
    </source>
</evidence>
<comment type="caution">
    <text evidence="10">The sequence shown here is derived from an EMBL/GenBank/DDBJ whole genome shotgun (WGS) entry which is preliminary data.</text>
</comment>
<sequence>MKMKNYFDPLSEFVLKYKKEIKGIYVFSILSGIVELSLPLGVQTIIGLVMGAQMITSIYVLIGLVTLGVFFSGKIQINQMKLIEKVQQKIFTDIAFEFGSKIPQFDLKKMDKSYLPEKVNRFFDTLNIQKGMSKILLDIPIASIQIILGLLLLALYHPIFMALGLLLLIILFLIFRITFQSGISTSLEESNYKYQVVAWFEEVARTIKSFKLGKINEISLAKTDQQVEKYLEARTKHFEILLIQFKSLISSKVIITFSMLSIGSYLLLSQQLNIGEFIASEIVILMVIGAVSKLISSLDSLYDVITGIEKIRLITDSPLEHTGSIPLEKNNQGHQLEVKNLDFGFDDNNLILNDLSFKVESNQKICISGGDGSGKSTLIRVLSGNYSDFQGNILINNIPIQNYNIMSLREQIGVLLKQQDIFQGTLWENIELGRKGIQPKDVIELAQKLGFENFLEHFPNGFDTQLDPTGKKIPFTHTKKILLLRALINSPKLLLMEEPWNDLGKDLKEKVMTYFLTLKNTTCIIISNDADFALKCDKQLNLINGRI</sequence>
<dbReference type="PROSITE" id="PS50929">
    <property type="entry name" value="ABC_TM1F"/>
    <property type="match status" value="1"/>
</dbReference>
<evidence type="ECO:0000313" key="10">
    <source>
        <dbReference type="EMBL" id="RVU26997.1"/>
    </source>
</evidence>
<dbReference type="InterPro" id="IPR027417">
    <property type="entry name" value="P-loop_NTPase"/>
</dbReference>
<dbReference type="InterPro" id="IPR039421">
    <property type="entry name" value="Type_1_exporter"/>
</dbReference>
<dbReference type="Gene3D" id="3.40.50.300">
    <property type="entry name" value="P-loop containing nucleotide triphosphate hydrolases"/>
    <property type="match status" value="1"/>
</dbReference>
<feature type="domain" description="ABC transporter" evidence="8">
    <location>
        <begin position="336"/>
        <end position="547"/>
    </location>
</feature>
<evidence type="ECO:0000313" key="11">
    <source>
        <dbReference type="Proteomes" id="UP000282832"/>
    </source>
</evidence>
<dbReference type="InterPro" id="IPR003439">
    <property type="entry name" value="ABC_transporter-like_ATP-bd"/>
</dbReference>
<keyword evidence="2 7" id="KW-0812">Transmembrane</keyword>
<feature type="transmembrane region" description="Helical" evidence="7">
    <location>
        <begin position="45"/>
        <end position="71"/>
    </location>
</feature>
<organism evidence="10 11">
    <name type="scientific">Sandaracinomonas limnophila</name>
    <dbReference type="NCBI Taxonomy" id="1862386"/>
    <lineage>
        <taxon>Bacteria</taxon>
        <taxon>Pseudomonadati</taxon>
        <taxon>Bacteroidota</taxon>
        <taxon>Cytophagia</taxon>
        <taxon>Cytophagales</taxon>
        <taxon>Flectobacillaceae</taxon>
        <taxon>Sandaracinomonas</taxon>
    </lineage>
</organism>
<dbReference type="InterPro" id="IPR011527">
    <property type="entry name" value="ABC1_TM_dom"/>
</dbReference>
<dbReference type="InterPro" id="IPR003593">
    <property type="entry name" value="AAA+_ATPase"/>
</dbReference>
<dbReference type="EMBL" id="SACY01000001">
    <property type="protein sequence ID" value="RVU26997.1"/>
    <property type="molecule type" value="Genomic_DNA"/>
</dbReference>
<dbReference type="PROSITE" id="PS50893">
    <property type="entry name" value="ABC_TRANSPORTER_2"/>
    <property type="match status" value="1"/>
</dbReference>
<dbReference type="GO" id="GO:0015421">
    <property type="term" value="F:ABC-type oligopeptide transporter activity"/>
    <property type="evidence" value="ECO:0007669"/>
    <property type="project" value="TreeGrafter"/>
</dbReference>
<dbReference type="PANTHER" id="PTHR43394:SF4">
    <property type="entry name" value="TOXIN SECRETION ABC TRANSPORTER ATP-BINDING PROTEIN"/>
    <property type="match status" value="1"/>
</dbReference>
<gene>
    <name evidence="10" type="ORF">EOJ36_03085</name>
</gene>
<evidence type="ECO:0000256" key="3">
    <source>
        <dbReference type="ARBA" id="ARBA00022741"/>
    </source>
</evidence>
<keyword evidence="11" id="KW-1185">Reference proteome</keyword>
<evidence type="ECO:0000256" key="1">
    <source>
        <dbReference type="ARBA" id="ARBA00004651"/>
    </source>
</evidence>
<dbReference type="SMART" id="SM00382">
    <property type="entry name" value="AAA"/>
    <property type="match status" value="1"/>
</dbReference>
<evidence type="ECO:0000259" key="8">
    <source>
        <dbReference type="PROSITE" id="PS50893"/>
    </source>
</evidence>
<dbReference type="SUPFAM" id="SSF52540">
    <property type="entry name" value="P-loop containing nucleoside triphosphate hydrolases"/>
    <property type="match status" value="1"/>
</dbReference>
<dbReference type="OrthoDB" id="311344at2"/>
<keyword evidence="5 7" id="KW-1133">Transmembrane helix</keyword>
<feature type="domain" description="ABC transmembrane type-1" evidence="9">
    <location>
        <begin position="26"/>
        <end position="303"/>
    </location>
</feature>
<keyword evidence="3" id="KW-0547">Nucleotide-binding</keyword>
<dbReference type="Gene3D" id="1.20.1560.10">
    <property type="entry name" value="ABC transporter type 1, transmembrane domain"/>
    <property type="match status" value="1"/>
</dbReference>
<dbReference type="Pfam" id="PF00664">
    <property type="entry name" value="ABC_membrane"/>
    <property type="match status" value="1"/>
</dbReference>
<evidence type="ECO:0000256" key="4">
    <source>
        <dbReference type="ARBA" id="ARBA00022840"/>
    </source>
</evidence>
<evidence type="ECO:0000256" key="5">
    <source>
        <dbReference type="ARBA" id="ARBA00022989"/>
    </source>
</evidence>
<feature type="transmembrane region" description="Helical" evidence="7">
    <location>
        <begin position="159"/>
        <end position="179"/>
    </location>
</feature>
<dbReference type="GO" id="GO:0016887">
    <property type="term" value="F:ATP hydrolysis activity"/>
    <property type="evidence" value="ECO:0007669"/>
    <property type="project" value="InterPro"/>
</dbReference>
<dbReference type="InterPro" id="IPR036640">
    <property type="entry name" value="ABC1_TM_sf"/>
</dbReference>
<keyword evidence="6 7" id="KW-0472">Membrane</keyword>
<dbReference type="Pfam" id="PF00005">
    <property type="entry name" value="ABC_tran"/>
    <property type="match status" value="1"/>
</dbReference>
<reference evidence="10 11" key="1">
    <citation type="submission" date="2019-01" db="EMBL/GenBank/DDBJ databases">
        <authorList>
            <person name="Chen W.-M."/>
        </authorList>
    </citation>
    <scope>NUCLEOTIDE SEQUENCE [LARGE SCALE GENOMIC DNA]</scope>
    <source>
        <strain evidence="10 11">FSY-15</strain>
    </source>
</reference>
<keyword evidence="4 10" id="KW-0067">ATP-binding</keyword>